<keyword evidence="2" id="KW-1185">Reference proteome</keyword>
<dbReference type="OrthoDB" id="21502at2759"/>
<gene>
    <name evidence="1" type="ORF">MSAN_02057100</name>
</gene>
<comment type="caution">
    <text evidence="1">The sequence shown here is derived from an EMBL/GenBank/DDBJ whole genome shotgun (WGS) entry which is preliminary data.</text>
</comment>
<dbReference type="Proteomes" id="UP000623467">
    <property type="component" value="Unassembled WGS sequence"/>
</dbReference>
<evidence type="ECO:0000313" key="2">
    <source>
        <dbReference type="Proteomes" id="UP000623467"/>
    </source>
</evidence>
<sequence length="453" mass="50613">MRDSTRPEWRRRCGSWWSTNSPELEPGLVVGMGYGVTVPGTNSLNFAHFKVYELQIPEAFDSQNPPFIFTAENHPGVYHRDGRPEIPLGLTGSKPCIIPDPELGWSNVPSLQIHVSVFEDLTFLGFIAPHIMIDGTGIATLLAAWTRLLRGDDIHTIQGMDWNAQPLAPFSSGPVKSDVPRGFFRPSSPLGTQMHKPSPDELDPKDIPRFVRVPKVFLNEAKQKIMDELKAQGSAEYVGSGDVLSAWWLKTVYGDRSLTDHTPIHIHMLRNLRDMPIFANDAPFSEPYIHNLISTFPIPPIPASAFQTESLAALALHIRRTIVAYNNDLEAIRADLRWRCAGSGSNNALEALRPCPPGAEWVVQTDLRSAKFAELDFSGAVVCLSYVTAPKMAARVVFVYPFMCTDPPRVFRRGIKVLMEDAEAVWMCATRGEKHWERIRQAGEIEFTDFPLA</sequence>
<organism evidence="1 2">
    <name type="scientific">Mycena sanguinolenta</name>
    <dbReference type="NCBI Taxonomy" id="230812"/>
    <lineage>
        <taxon>Eukaryota</taxon>
        <taxon>Fungi</taxon>
        <taxon>Dikarya</taxon>
        <taxon>Basidiomycota</taxon>
        <taxon>Agaricomycotina</taxon>
        <taxon>Agaricomycetes</taxon>
        <taxon>Agaricomycetidae</taxon>
        <taxon>Agaricales</taxon>
        <taxon>Marasmiineae</taxon>
        <taxon>Mycenaceae</taxon>
        <taxon>Mycena</taxon>
    </lineage>
</organism>
<evidence type="ECO:0000313" key="1">
    <source>
        <dbReference type="EMBL" id="KAF7341598.1"/>
    </source>
</evidence>
<dbReference type="Gene3D" id="3.30.559.10">
    <property type="entry name" value="Chloramphenicol acetyltransferase-like domain"/>
    <property type="match status" value="2"/>
</dbReference>
<accession>A0A8H6XHG6</accession>
<name>A0A8H6XHG6_9AGAR</name>
<dbReference type="InterPro" id="IPR023213">
    <property type="entry name" value="CAT-like_dom_sf"/>
</dbReference>
<dbReference type="AlphaFoldDB" id="A0A8H6XHG6"/>
<proteinExistence type="predicted"/>
<dbReference type="EMBL" id="JACAZH010000027">
    <property type="protein sequence ID" value="KAF7341598.1"/>
    <property type="molecule type" value="Genomic_DNA"/>
</dbReference>
<protein>
    <submittedName>
        <fullName evidence="1">Uncharacterized protein</fullName>
    </submittedName>
</protein>
<reference evidence="1" key="1">
    <citation type="submission" date="2020-05" db="EMBL/GenBank/DDBJ databases">
        <title>Mycena genomes resolve the evolution of fungal bioluminescence.</title>
        <authorList>
            <person name="Tsai I.J."/>
        </authorList>
    </citation>
    <scope>NUCLEOTIDE SEQUENCE</scope>
    <source>
        <strain evidence="1">160909Yilan</strain>
    </source>
</reference>